<proteinExistence type="predicted"/>
<evidence type="ECO:0000256" key="1">
    <source>
        <dbReference type="SAM" id="MobiDB-lite"/>
    </source>
</evidence>
<dbReference type="AlphaFoldDB" id="A0A409XP95"/>
<accession>A0A409XP95</accession>
<keyword evidence="3" id="KW-1185">Reference proteome</keyword>
<dbReference type="OrthoDB" id="2608976at2759"/>
<comment type="caution">
    <text evidence="2">The sequence shown here is derived from an EMBL/GenBank/DDBJ whole genome shotgun (WGS) entry which is preliminary data.</text>
</comment>
<feature type="region of interest" description="Disordered" evidence="1">
    <location>
        <begin position="63"/>
        <end position="102"/>
    </location>
</feature>
<dbReference type="InParanoid" id="A0A409XP95"/>
<feature type="compositionally biased region" description="Polar residues" evidence="1">
    <location>
        <begin position="74"/>
        <end position="93"/>
    </location>
</feature>
<protein>
    <submittedName>
        <fullName evidence="2">Uncharacterized protein</fullName>
    </submittedName>
</protein>
<reference evidence="2 3" key="1">
    <citation type="journal article" date="2018" name="Evol. Lett.">
        <title>Horizontal gene cluster transfer increased hallucinogenic mushroom diversity.</title>
        <authorList>
            <person name="Reynolds H.T."/>
            <person name="Vijayakumar V."/>
            <person name="Gluck-Thaler E."/>
            <person name="Korotkin H.B."/>
            <person name="Matheny P.B."/>
            <person name="Slot J.C."/>
        </authorList>
    </citation>
    <scope>NUCLEOTIDE SEQUENCE [LARGE SCALE GENOMIC DNA]</scope>
    <source>
        <strain evidence="2 3">2631</strain>
    </source>
</reference>
<evidence type="ECO:0000313" key="2">
    <source>
        <dbReference type="EMBL" id="PPQ92547.1"/>
    </source>
</evidence>
<gene>
    <name evidence="2" type="ORF">CVT25_010380</name>
</gene>
<sequence length="102" mass="10951">MHDVVWRLLYVHSFTLGKPKIVVGLTESYGSGGCGRNSNAGCCESCCGKSFDEDNFEAQVQKDLKKTRDPNAPPATSEQPQATEGMSAQSSPQAVGAKQEEK</sequence>
<evidence type="ECO:0000313" key="3">
    <source>
        <dbReference type="Proteomes" id="UP000283269"/>
    </source>
</evidence>
<dbReference type="EMBL" id="NHYD01001028">
    <property type="protein sequence ID" value="PPQ92547.1"/>
    <property type="molecule type" value="Genomic_DNA"/>
</dbReference>
<organism evidence="2 3">
    <name type="scientific">Psilocybe cyanescens</name>
    <dbReference type="NCBI Taxonomy" id="93625"/>
    <lineage>
        <taxon>Eukaryota</taxon>
        <taxon>Fungi</taxon>
        <taxon>Dikarya</taxon>
        <taxon>Basidiomycota</taxon>
        <taxon>Agaricomycotina</taxon>
        <taxon>Agaricomycetes</taxon>
        <taxon>Agaricomycetidae</taxon>
        <taxon>Agaricales</taxon>
        <taxon>Agaricineae</taxon>
        <taxon>Strophariaceae</taxon>
        <taxon>Psilocybe</taxon>
    </lineage>
</organism>
<dbReference type="Proteomes" id="UP000283269">
    <property type="component" value="Unassembled WGS sequence"/>
</dbReference>
<name>A0A409XP95_PSICY</name>